<dbReference type="InterPro" id="IPR002345">
    <property type="entry name" value="Lipocalin"/>
</dbReference>
<dbReference type="InterPro" id="IPR022272">
    <property type="entry name" value="Lipocalin_CS"/>
</dbReference>
<comment type="subcellular location">
    <subcellularLocation>
        <location evidence="1">Secreted</location>
    </subcellularLocation>
</comment>
<dbReference type="Pfam" id="PF00061">
    <property type="entry name" value="Lipocalin"/>
    <property type="match status" value="1"/>
</dbReference>
<dbReference type="PROSITE" id="PS00213">
    <property type="entry name" value="LIPOCALIN"/>
    <property type="match status" value="1"/>
</dbReference>
<feature type="chain" id="PRO_5003677976" description="Lipocalin/cytosolic fatty-acid binding domain-containing protein" evidence="5">
    <location>
        <begin position="22"/>
        <end position="170"/>
    </location>
</feature>
<dbReference type="GeneTree" id="ENSGT01050000244868"/>
<keyword evidence="5" id="KW-0732">Signal</keyword>
<dbReference type="eggNOG" id="ENOG502TDZD">
    <property type="taxonomic scope" value="Eukaryota"/>
</dbReference>
<dbReference type="GO" id="GO:0005615">
    <property type="term" value="C:extracellular space"/>
    <property type="evidence" value="ECO:0007669"/>
    <property type="project" value="TreeGrafter"/>
</dbReference>
<dbReference type="InterPro" id="IPR002448">
    <property type="entry name" value="OBP-like"/>
</dbReference>
<keyword evidence="8" id="KW-1185">Reference proteome</keyword>
<dbReference type="OMA" id="CINDCKY"/>
<reference evidence="7" key="2">
    <citation type="submission" date="2025-08" db="UniProtKB">
        <authorList>
            <consortium name="Ensembl"/>
        </authorList>
    </citation>
    <scope>IDENTIFICATION</scope>
</reference>
<evidence type="ECO:0000313" key="7">
    <source>
        <dbReference type="Ensembl" id="ENSSTOP00000020112.1"/>
    </source>
</evidence>
<dbReference type="GO" id="GO:0005549">
    <property type="term" value="F:odorant binding"/>
    <property type="evidence" value="ECO:0007669"/>
    <property type="project" value="TreeGrafter"/>
</dbReference>
<reference evidence="7" key="3">
    <citation type="submission" date="2025-09" db="UniProtKB">
        <authorList>
            <consortium name="Ensembl"/>
        </authorList>
    </citation>
    <scope>IDENTIFICATION</scope>
</reference>
<dbReference type="HOGENOM" id="CLU_094061_4_2_1"/>
<dbReference type="PANTHER" id="PTHR11430:SF65">
    <property type="entry name" value="ODORANT-BINDING PROTEIN 1A-RELATED"/>
    <property type="match status" value="1"/>
</dbReference>
<dbReference type="Gene3D" id="2.40.128.20">
    <property type="match status" value="1"/>
</dbReference>
<evidence type="ECO:0000256" key="4">
    <source>
        <dbReference type="RuleBase" id="RU003695"/>
    </source>
</evidence>
<name>I3N6W6_ICTTR</name>
<dbReference type="AlphaFoldDB" id="I3N6W6"/>
<organism evidence="7 8">
    <name type="scientific">Ictidomys tridecemlineatus</name>
    <name type="common">Thirteen-lined ground squirrel</name>
    <name type="synonym">Spermophilus tridecemlineatus</name>
    <dbReference type="NCBI Taxonomy" id="43179"/>
    <lineage>
        <taxon>Eukaryota</taxon>
        <taxon>Metazoa</taxon>
        <taxon>Chordata</taxon>
        <taxon>Craniata</taxon>
        <taxon>Vertebrata</taxon>
        <taxon>Euteleostomi</taxon>
        <taxon>Mammalia</taxon>
        <taxon>Eutheria</taxon>
        <taxon>Euarchontoglires</taxon>
        <taxon>Glires</taxon>
        <taxon>Rodentia</taxon>
        <taxon>Sciuromorpha</taxon>
        <taxon>Sciuridae</taxon>
        <taxon>Xerinae</taxon>
        <taxon>Marmotini</taxon>
        <taxon>Ictidomys</taxon>
    </lineage>
</organism>
<evidence type="ECO:0000256" key="3">
    <source>
        <dbReference type="ARBA" id="ARBA00022525"/>
    </source>
</evidence>
<proteinExistence type="inferred from homology"/>
<dbReference type="PANTHER" id="PTHR11430">
    <property type="entry name" value="LIPOCALIN"/>
    <property type="match status" value="1"/>
</dbReference>
<dbReference type="GO" id="GO:0036094">
    <property type="term" value="F:small molecule binding"/>
    <property type="evidence" value="ECO:0007669"/>
    <property type="project" value="InterPro"/>
</dbReference>
<dbReference type="FunCoup" id="I3N6W6">
    <property type="interactions" value="52"/>
</dbReference>
<accession>I3N6W6</accession>
<evidence type="ECO:0000313" key="8">
    <source>
        <dbReference type="Proteomes" id="UP000005215"/>
    </source>
</evidence>
<dbReference type="InParanoid" id="I3N6W6"/>
<evidence type="ECO:0000259" key="6">
    <source>
        <dbReference type="Pfam" id="PF00061"/>
    </source>
</evidence>
<dbReference type="InterPro" id="IPR000566">
    <property type="entry name" value="Lipocln_cytosolic_FA-bd_dom"/>
</dbReference>
<dbReference type="Proteomes" id="UP000005215">
    <property type="component" value="Unassembled WGS sequence"/>
</dbReference>
<dbReference type="PRINTS" id="PR01173">
    <property type="entry name" value="ODORANTBNDNG"/>
</dbReference>
<reference evidence="8" key="1">
    <citation type="submission" date="2011-11" db="EMBL/GenBank/DDBJ databases">
        <title>The Draft Genome of Spermophilus tridecemlineatus.</title>
        <authorList>
            <consortium name="The Broad Institute Genome Assembly &amp; Analysis Group"/>
            <consortium name="Computational R&amp;D Group"/>
            <consortium name="and Sequencing Platform"/>
            <person name="Di Palma F."/>
            <person name="Alfoldi J."/>
            <person name="Johnson J."/>
            <person name="Berlin A."/>
            <person name="Gnerre S."/>
            <person name="Jaffe D."/>
            <person name="MacCallum I."/>
            <person name="Young S."/>
            <person name="Walker B.J."/>
            <person name="Lindblad-Toh K."/>
        </authorList>
    </citation>
    <scope>NUCLEOTIDE SEQUENCE [LARGE SCALE GENOMIC DNA]</scope>
</reference>
<dbReference type="EMBL" id="AGTP01084537">
    <property type="status" value="NOT_ANNOTATED_CDS"/>
    <property type="molecule type" value="Genomic_DNA"/>
</dbReference>
<evidence type="ECO:0000256" key="2">
    <source>
        <dbReference type="ARBA" id="ARBA00006889"/>
    </source>
</evidence>
<comment type="similarity">
    <text evidence="2 4">Belongs to the calycin superfamily. Lipocalin family.</text>
</comment>
<evidence type="ECO:0000256" key="1">
    <source>
        <dbReference type="ARBA" id="ARBA00004613"/>
    </source>
</evidence>
<protein>
    <recommendedName>
        <fullName evidence="6">Lipocalin/cytosolic fatty-acid binding domain-containing protein</fullName>
    </recommendedName>
</protein>
<feature type="domain" description="Lipocalin/cytosolic fatty-acid binding" evidence="6">
    <location>
        <begin position="25"/>
        <end position="165"/>
    </location>
</feature>
<dbReference type="InterPro" id="IPR012674">
    <property type="entry name" value="Calycin"/>
</dbReference>
<dbReference type="SUPFAM" id="SSF50814">
    <property type="entry name" value="Lipocalins"/>
    <property type="match status" value="1"/>
</dbReference>
<feature type="signal peptide" evidence="5">
    <location>
        <begin position="1"/>
        <end position="21"/>
    </location>
</feature>
<dbReference type="Ensembl" id="ENSSTOT00000029338.1">
    <property type="protein sequence ID" value="ENSSTOP00000020112.1"/>
    <property type="gene ID" value="ENSSTOG00000025226.1"/>
</dbReference>
<evidence type="ECO:0000256" key="5">
    <source>
        <dbReference type="SAM" id="SignalP"/>
    </source>
</evidence>
<sequence>MKTFLLALGFSLICASSQVDPAEVTGDWHTILMGADDLEKISEYGEMRFHYRHLDCSDGGKKIDFTFYSKSNGECQKFFVRSSKGPHDIYEVKYKGQNFFQIEYLSDGVVVFYNINVDGNGKVTHMTVLASKEDNLSEEVHKKFEELTVENNIPKENIRHVIETDNCPDV</sequence>
<keyword evidence="3" id="KW-0964">Secreted</keyword>